<evidence type="ECO:0000313" key="3">
    <source>
        <dbReference type="EMBL" id="KAK1927662.1"/>
    </source>
</evidence>
<dbReference type="GO" id="GO:0045721">
    <property type="term" value="P:negative regulation of gluconeogenesis"/>
    <property type="evidence" value="ECO:0007669"/>
    <property type="project" value="TreeGrafter"/>
</dbReference>
<accession>A0AAD9FWN8</accession>
<dbReference type="GO" id="GO:0005773">
    <property type="term" value="C:vacuole"/>
    <property type="evidence" value="ECO:0007669"/>
    <property type="project" value="GOC"/>
</dbReference>
<dbReference type="Pfam" id="PF09783">
    <property type="entry name" value="Vac_ImportDeg"/>
    <property type="match status" value="1"/>
</dbReference>
<dbReference type="GO" id="GO:0043161">
    <property type="term" value="P:proteasome-mediated ubiquitin-dependent protein catabolic process"/>
    <property type="evidence" value="ECO:0007669"/>
    <property type="project" value="TreeGrafter"/>
</dbReference>
<keyword evidence="4" id="KW-1185">Reference proteome</keyword>
<feature type="region of interest" description="Disordered" evidence="2">
    <location>
        <begin position="380"/>
        <end position="431"/>
    </location>
</feature>
<dbReference type="AlphaFoldDB" id="A0AAD9FWN8"/>
<evidence type="ECO:0000256" key="1">
    <source>
        <dbReference type="ARBA" id="ARBA00061469"/>
    </source>
</evidence>
<evidence type="ECO:0000256" key="2">
    <source>
        <dbReference type="SAM" id="MobiDB-lite"/>
    </source>
</evidence>
<organism evidence="3 4">
    <name type="scientific">Papiliotrema laurentii</name>
    <name type="common">Cryptococcus laurentii</name>
    <dbReference type="NCBI Taxonomy" id="5418"/>
    <lineage>
        <taxon>Eukaryota</taxon>
        <taxon>Fungi</taxon>
        <taxon>Dikarya</taxon>
        <taxon>Basidiomycota</taxon>
        <taxon>Agaricomycotina</taxon>
        <taxon>Tremellomycetes</taxon>
        <taxon>Tremellales</taxon>
        <taxon>Rhynchogastremaceae</taxon>
        <taxon>Papiliotrema</taxon>
    </lineage>
</organism>
<feature type="compositionally biased region" description="Basic and acidic residues" evidence="2">
    <location>
        <begin position="88"/>
        <end position="98"/>
    </location>
</feature>
<dbReference type="Proteomes" id="UP001182556">
    <property type="component" value="Unassembled WGS sequence"/>
</dbReference>
<proteinExistence type="inferred from homology"/>
<comment type="caution">
    <text evidence="3">The sequence shown here is derived from an EMBL/GenBank/DDBJ whole genome shotgun (WGS) entry which is preliminary data.</text>
</comment>
<dbReference type="GO" id="GO:0006623">
    <property type="term" value="P:protein targeting to vacuole"/>
    <property type="evidence" value="ECO:0007669"/>
    <property type="project" value="TreeGrafter"/>
</dbReference>
<feature type="region of interest" description="Disordered" evidence="2">
    <location>
        <begin position="66"/>
        <end position="153"/>
    </location>
</feature>
<dbReference type="InterPro" id="IPR018618">
    <property type="entry name" value="GID4/10-like"/>
</dbReference>
<dbReference type="PANTHER" id="PTHR14534:SF3">
    <property type="entry name" value="GID COMPLEX SUBUNIT 4 HOMOLOG"/>
    <property type="match status" value="1"/>
</dbReference>
<reference evidence="3" key="1">
    <citation type="submission" date="2023-02" db="EMBL/GenBank/DDBJ databases">
        <title>Identification and recombinant expression of a fungal hydrolase from Papiliotrema laurentii that hydrolyzes apple cutin and clears colloidal polyester polyurethane.</title>
        <authorList>
            <consortium name="DOE Joint Genome Institute"/>
            <person name="Roman V.A."/>
            <person name="Bojanowski C."/>
            <person name="Crable B.R."/>
            <person name="Wagner D.N."/>
            <person name="Hung C.S."/>
            <person name="Nadeau L.J."/>
            <person name="Schratz L."/>
            <person name="Haridas S."/>
            <person name="Pangilinan J."/>
            <person name="Lipzen A."/>
            <person name="Na H."/>
            <person name="Yan M."/>
            <person name="Ng V."/>
            <person name="Grigoriev I.V."/>
            <person name="Spatafora J.W."/>
            <person name="Barlow D."/>
            <person name="Biffinger J."/>
            <person name="Kelley-Loughnane N."/>
            <person name="Varaljay V.A."/>
            <person name="Crookes-Goodson W.J."/>
        </authorList>
    </citation>
    <scope>NUCLEOTIDE SEQUENCE</scope>
    <source>
        <strain evidence="3">5307AH</strain>
    </source>
</reference>
<feature type="compositionally biased region" description="Basic and acidic residues" evidence="2">
    <location>
        <begin position="404"/>
        <end position="418"/>
    </location>
</feature>
<protein>
    <submittedName>
        <fullName evidence="3">Vacuolar import and degradation protein-domain-containing protein</fullName>
    </submittedName>
</protein>
<name>A0AAD9FWN8_PAPLA</name>
<feature type="compositionally biased region" description="Basic and acidic residues" evidence="2">
    <location>
        <begin position="108"/>
        <end position="124"/>
    </location>
</feature>
<dbReference type="GO" id="GO:0034657">
    <property type="term" value="C:GID complex"/>
    <property type="evidence" value="ECO:0007669"/>
    <property type="project" value="TreeGrafter"/>
</dbReference>
<comment type="similarity">
    <text evidence="1">Belongs to the GID4/VID24 family.</text>
</comment>
<dbReference type="GO" id="GO:0007039">
    <property type="term" value="P:protein catabolic process in the vacuole"/>
    <property type="evidence" value="ECO:0007669"/>
    <property type="project" value="TreeGrafter"/>
</dbReference>
<sequence>MPTESAIPADSSPPGSSYYPSPLADLKCSLCGLCAPTNSSERNLQDVVVLTDPVERICGTCFRAQEQRTRDVEVSSEDDTTGVQSSDRLGHAAVHWDPDSSGSQRSHTHLEPLEEVDLRSHTRSPDPVPIPRTTGHPLSDQPSPPPHSQSLPSQRIKPWMTAQNVVPHVIPERMVAPSQARARQTTTAYTCEQGNDDLPNPLLDVAKARMPNVGRGALYPGSIFRGTQTSGRSAYEVEVRFLDVNFPESSLSGYLSISHLTDAHPHLTTFFTGEIIGPKYGFLTGPRYGATEHDDMRHWGRFEQFRRPSTRADMVRPELYFRDPLPDRTRGETKGKERDFVFLRIKERFLVPDHTVRDISGASFAGFYFAMVDLAPPPSIPEPSSPSAMKSPALPTSPGLPRRLSSDARSPTRPDFAKRRQSSSRMLEPTVSKGEATIRGYYFHSLNQEPFQELFLTHVPNRSSSTMELH</sequence>
<evidence type="ECO:0000313" key="4">
    <source>
        <dbReference type="Proteomes" id="UP001182556"/>
    </source>
</evidence>
<gene>
    <name evidence="3" type="ORF">DB88DRAFT_478810</name>
</gene>
<dbReference type="EMBL" id="JAODAN010000001">
    <property type="protein sequence ID" value="KAK1927662.1"/>
    <property type="molecule type" value="Genomic_DNA"/>
</dbReference>
<dbReference type="PANTHER" id="PTHR14534">
    <property type="entry name" value="VACUOLAR IMPORT AND DEGRADATION PROTEIN 24"/>
    <property type="match status" value="1"/>
</dbReference>